<keyword evidence="3" id="KW-1185">Reference proteome</keyword>
<proteinExistence type="predicted"/>
<feature type="transmembrane region" description="Helical" evidence="1">
    <location>
        <begin position="12"/>
        <end position="34"/>
    </location>
</feature>
<sequence length="147" mass="16702">MRRNCDAYSGQTGLTLVELLIVLLIVSLGWFTLLPRLDPTGPRRADVPLHELNVFLDQVRHAAFLSGRFQEVRLDHVQGRIVWNDASHSMHQPVTRCTINASPCPRSEALLRIYPAGYMDPLVLVFANGEQWKTSELDVRLLASERR</sequence>
<dbReference type="EMBL" id="FMXO01000017">
    <property type="protein sequence ID" value="SDB55664.1"/>
    <property type="molecule type" value="Genomic_DNA"/>
</dbReference>
<accession>A0A1G6EE07</accession>
<keyword evidence="1" id="KW-1133">Transmembrane helix</keyword>
<evidence type="ECO:0000313" key="3">
    <source>
        <dbReference type="Proteomes" id="UP000198771"/>
    </source>
</evidence>
<dbReference type="Pfam" id="PF07963">
    <property type="entry name" value="N_methyl"/>
    <property type="match status" value="1"/>
</dbReference>
<dbReference type="Proteomes" id="UP000198771">
    <property type="component" value="Unassembled WGS sequence"/>
</dbReference>
<protein>
    <submittedName>
        <fullName evidence="2">Prepilin-type N-terminal cleavage/methylation domain-containing protein</fullName>
    </submittedName>
</protein>
<dbReference type="OrthoDB" id="5456221at2"/>
<evidence type="ECO:0000313" key="2">
    <source>
        <dbReference type="EMBL" id="SDB55664.1"/>
    </source>
</evidence>
<keyword evidence="1" id="KW-0812">Transmembrane</keyword>
<name>A0A1G6EE07_9BACT</name>
<reference evidence="2 3" key="1">
    <citation type="submission" date="2016-10" db="EMBL/GenBank/DDBJ databases">
        <authorList>
            <person name="de Groot N.N."/>
        </authorList>
    </citation>
    <scope>NUCLEOTIDE SEQUENCE [LARGE SCALE GENOMIC DNA]</scope>
    <source>
        <strain evidence="2 3">ASO4-2</strain>
    </source>
</reference>
<dbReference type="InterPro" id="IPR012902">
    <property type="entry name" value="N_methyl_site"/>
</dbReference>
<gene>
    <name evidence="2" type="ORF">SAMN05660653_02792</name>
</gene>
<dbReference type="RefSeq" id="WP_092123117.1">
    <property type="nucleotide sequence ID" value="NZ_FMXO01000017.1"/>
</dbReference>
<keyword evidence="1" id="KW-0472">Membrane</keyword>
<dbReference type="AlphaFoldDB" id="A0A1G6EE07"/>
<dbReference type="STRING" id="617002.SAMN05660653_02792"/>
<dbReference type="NCBIfam" id="TIGR02532">
    <property type="entry name" value="IV_pilin_GFxxxE"/>
    <property type="match status" value="1"/>
</dbReference>
<organism evidence="2 3">
    <name type="scientific">Desulfonatronum thiosulfatophilum</name>
    <dbReference type="NCBI Taxonomy" id="617002"/>
    <lineage>
        <taxon>Bacteria</taxon>
        <taxon>Pseudomonadati</taxon>
        <taxon>Thermodesulfobacteriota</taxon>
        <taxon>Desulfovibrionia</taxon>
        <taxon>Desulfovibrionales</taxon>
        <taxon>Desulfonatronaceae</taxon>
        <taxon>Desulfonatronum</taxon>
    </lineage>
</organism>
<evidence type="ECO:0000256" key="1">
    <source>
        <dbReference type="SAM" id="Phobius"/>
    </source>
</evidence>